<feature type="domain" description="HTH araC/xylS-type" evidence="3">
    <location>
        <begin position="192"/>
        <end position="290"/>
    </location>
</feature>
<proteinExistence type="predicted"/>
<evidence type="ECO:0000313" key="4">
    <source>
        <dbReference type="EMBL" id="SAL57134.1"/>
    </source>
</evidence>
<dbReference type="SUPFAM" id="SSF46689">
    <property type="entry name" value="Homeodomain-like"/>
    <property type="match status" value="2"/>
</dbReference>
<gene>
    <name evidence="4" type="ORF">AWB69_06191</name>
</gene>
<dbReference type="EMBL" id="FCOK02000054">
    <property type="protein sequence ID" value="SAL57134.1"/>
    <property type="molecule type" value="Genomic_DNA"/>
</dbReference>
<dbReference type="GO" id="GO:0003700">
    <property type="term" value="F:DNA-binding transcription factor activity"/>
    <property type="evidence" value="ECO:0007669"/>
    <property type="project" value="InterPro"/>
</dbReference>
<dbReference type="RefSeq" id="WP_062090488.1">
    <property type="nucleotide sequence ID" value="NZ_FCOK02000054.1"/>
</dbReference>
<evidence type="ECO:0000256" key="1">
    <source>
        <dbReference type="ARBA" id="ARBA00023015"/>
    </source>
</evidence>
<dbReference type="AlphaFoldDB" id="A0A158IKP0"/>
<accession>A0A158IKP0</accession>
<keyword evidence="2" id="KW-0804">Transcription</keyword>
<protein>
    <submittedName>
        <fullName evidence="4">AraC family transcriptional regulator</fullName>
    </submittedName>
</protein>
<keyword evidence="1" id="KW-0805">Transcription regulation</keyword>
<evidence type="ECO:0000259" key="3">
    <source>
        <dbReference type="PROSITE" id="PS01124"/>
    </source>
</evidence>
<dbReference type="InterPro" id="IPR018060">
    <property type="entry name" value="HTH_AraC"/>
</dbReference>
<dbReference type="InterPro" id="IPR009057">
    <property type="entry name" value="Homeodomain-like_sf"/>
</dbReference>
<dbReference type="GO" id="GO:0043565">
    <property type="term" value="F:sequence-specific DNA binding"/>
    <property type="evidence" value="ECO:0007669"/>
    <property type="project" value="InterPro"/>
</dbReference>
<dbReference type="Pfam" id="PF12833">
    <property type="entry name" value="HTH_18"/>
    <property type="match status" value="1"/>
</dbReference>
<dbReference type="SMART" id="SM00342">
    <property type="entry name" value="HTH_ARAC"/>
    <property type="match status" value="1"/>
</dbReference>
<sequence length="305" mass="33324">MPDQLAQALLRYTDGQPGTSPFMTPIAGLAILRSDHPKPPTHMMSKPAMCIVAQGAKWAIFGGNRLEYRAGQALVVGVEAPSIGRVVEASPGEPCLVLAFELDLAIMRSVADGLDAPPKPGGEPGRGVFVTDFRGPLADCALRLVRLLDTPKAIPTLYPVVMREICYWLLTGPHGRDVARMTLANGPSQRVMNAMHSLRNRFRETVRIAELAEVAQMSPSAFHRQFKALTSLTPLQYQKQLRLLDARRLMISSAVNAETASVLVGYESPSQFSREYARMFGASPKRDVTRMQTVLREDRAAAGAD</sequence>
<dbReference type="PANTHER" id="PTHR43436">
    <property type="entry name" value="ARAC-FAMILY TRANSCRIPTIONAL REGULATOR"/>
    <property type="match status" value="1"/>
</dbReference>
<evidence type="ECO:0000256" key="2">
    <source>
        <dbReference type="ARBA" id="ARBA00023163"/>
    </source>
</evidence>
<dbReference type="Pfam" id="PF06719">
    <property type="entry name" value="AraC_N"/>
    <property type="match status" value="1"/>
</dbReference>
<dbReference type="PROSITE" id="PS01124">
    <property type="entry name" value="HTH_ARAC_FAMILY_2"/>
    <property type="match status" value="1"/>
</dbReference>
<reference evidence="4 5" key="1">
    <citation type="submission" date="2016-01" db="EMBL/GenBank/DDBJ databases">
        <authorList>
            <person name="Oliw E.H."/>
        </authorList>
    </citation>
    <scope>NUCLEOTIDE SEQUENCE [LARGE SCALE GENOMIC DNA]</scope>
    <source>
        <strain evidence="4">LMG 27134</strain>
    </source>
</reference>
<dbReference type="Gene3D" id="1.10.10.60">
    <property type="entry name" value="Homeodomain-like"/>
    <property type="match status" value="2"/>
</dbReference>
<organism evidence="4 5">
    <name type="scientific">Caballeronia udeis</name>
    <dbReference type="NCBI Taxonomy" id="1232866"/>
    <lineage>
        <taxon>Bacteria</taxon>
        <taxon>Pseudomonadati</taxon>
        <taxon>Pseudomonadota</taxon>
        <taxon>Betaproteobacteria</taxon>
        <taxon>Burkholderiales</taxon>
        <taxon>Burkholderiaceae</taxon>
        <taxon>Caballeronia</taxon>
    </lineage>
</organism>
<name>A0A158IKP0_9BURK</name>
<dbReference type="OrthoDB" id="34150at2"/>
<dbReference type="InterPro" id="IPR009594">
    <property type="entry name" value="Tscrpt_reg_HTH_AraC_N"/>
</dbReference>
<evidence type="ECO:0000313" key="5">
    <source>
        <dbReference type="Proteomes" id="UP000054683"/>
    </source>
</evidence>
<dbReference type="PANTHER" id="PTHR43436:SF1">
    <property type="entry name" value="TRANSCRIPTIONAL REGULATORY PROTEIN"/>
    <property type="match status" value="1"/>
</dbReference>
<dbReference type="Proteomes" id="UP000054683">
    <property type="component" value="Unassembled WGS sequence"/>
</dbReference>